<gene>
    <name evidence="3" type="ORF">ENU72_02690</name>
</gene>
<dbReference type="GO" id="GO:2001295">
    <property type="term" value="P:malonyl-CoA biosynthetic process"/>
    <property type="evidence" value="ECO:0007669"/>
    <property type="project" value="TreeGrafter"/>
</dbReference>
<dbReference type="Gene3D" id="3.90.226.10">
    <property type="entry name" value="2-enoyl-CoA Hydratase, Chain A, domain 1"/>
    <property type="match status" value="1"/>
</dbReference>
<evidence type="ECO:0000313" key="3">
    <source>
        <dbReference type="EMBL" id="HGK53913.1"/>
    </source>
</evidence>
<dbReference type="Pfam" id="PF01039">
    <property type="entry name" value="Carboxyl_trans"/>
    <property type="match status" value="1"/>
</dbReference>
<dbReference type="PANTHER" id="PTHR42995:SF5">
    <property type="entry name" value="ACETYL-COENZYME A CARBOXYLASE CARBOXYL TRANSFERASE SUBUNIT BETA, CHLOROPLASTIC"/>
    <property type="match status" value="1"/>
</dbReference>
<dbReference type="GO" id="GO:0009317">
    <property type="term" value="C:acetyl-CoA carboxylase complex"/>
    <property type="evidence" value="ECO:0007669"/>
    <property type="project" value="InterPro"/>
</dbReference>
<dbReference type="PRINTS" id="PR01070">
    <property type="entry name" value="ACCCTRFRASEB"/>
</dbReference>
<accession>A0A7V3ZT46</accession>
<keyword evidence="1 3" id="KW-0808">Transferase</keyword>
<dbReference type="InterPro" id="IPR029045">
    <property type="entry name" value="ClpP/crotonase-like_dom_sf"/>
</dbReference>
<protein>
    <submittedName>
        <fullName evidence="3">Acetyl-CoA carboxylase carboxyl transferase subunit beta</fullName>
    </submittedName>
</protein>
<dbReference type="PANTHER" id="PTHR42995">
    <property type="entry name" value="ACETYL-COENZYME A CARBOXYLASE CARBOXYL TRANSFERASE SUBUNIT BETA, CHLOROPLASTIC"/>
    <property type="match status" value="1"/>
</dbReference>
<evidence type="ECO:0000259" key="2">
    <source>
        <dbReference type="PROSITE" id="PS50980"/>
    </source>
</evidence>
<dbReference type="InterPro" id="IPR011762">
    <property type="entry name" value="COA_CT_N"/>
</dbReference>
<name>A0A7V3ZT46_UNCW3</name>
<dbReference type="AlphaFoldDB" id="A0A7V3ZT46"/>
<organism evidence="3">
    <name type="scientific">candidate division WOR-3 bacterium</name>
    <dbReference type="NCBI Taxonomy" id="2052148"/>
    <lineage>
        <taxon>Bacteria</taxon>
        <taxon>Bacteria division WOR-3</taxon>
    </lineage>
</organism>
<dbReference type="SUPFAM" id="SSF52096">
    <property type="entry name" value="ClpP/crotonase"/>
    <property type="match status" value="1"/>
</dbReference>
<comment type="caution">
    <text evidence="3">The sequence shown here is derived from an EMBL/GenBank/DDBJ whole genome shotgun (WGS) entry which is preliminary data.</text>
</comment>
<feature type="domain" description="CoA carboxyltransferase N-terminal" evidence="2">
    <location>
        <begin position="1"/>
        <end position="212"/>
    </location>
</feature>
<dbReference type="GO" id="GO:0006633">
    <property type="term" value="P:fatty acid biosynthetic process"/>
    <property type="evidence" value="ECO:0007669"/>
    <property type="project" value="InterPro"/>
</dbReference>
<sequence>MDNGEFEELFENYLPSDPLEFPEYKEKVKKLQKETGLNDAAICGIGKIDGKRVGIFLTDFSFLAGSMGSVVGEKFKLIVDKVCEEKIPLIAITSSGGGARMQEGIISLMQMVKTCESVLKLYENKIPYITVLCDPTMAGVMASFAALGDISLAEPGALLGFTGPRVIQQTIGEKLPEGFQKSEFQLKHGMIDQVIDRRNLRETLIKILRILC</sequence>
<proteinExistence type="predicted"/>
<dbReference type="GO" id="GO:0003989">
    <property type="term" value="F:acetyl-CoA carboxylase activity"/>
    <property type="evidence" value="ECO:0007669"/>
    <property type="project" value="InterPro"/>
</dbReference>
<dbReference type="InterPro" id="IPR000438">
    <property type="entry name" value="Acetyl_CoA_COase_Trfase_b_su"/>
</dbReference>
<dbReference type="InterPro" id="IPR034733">
    <property type="entry name" value="AcCoA_carboxyl_beta"/>
</dbReference>
<evidence type="ECO:0000256" key="1">
    <source>
        <dbReference type="ARBA" id="ARBA00022679"/>
    </source>
</evidence>
<dbReference type="GO" id="GO:0016740">
    <property type="term" value="F:transferase activity"/>
    <property type="evidence" value="ECO:0007669"/>
    <property type="project" value="UniProtKB-KW"/>
</dbReference>
<dbReference type="PROSITE" id="PS50980">
    <property type="entry name" value="COA_CT_NTER"/>
    <property type="match status" value="1"/>
</dbReference>
<dbReference type="EMBL" id="DTDP01000118">
    <property type="protein sequence ID" value="HGK53913.1"/>
    <property type="molecule type" value="Genomic_DNA"/>
</dbReference>
<reference evidence="3" key="1">
    <citation type="journal article" date="2020" name="mSystems">
        <title>Genome- and Community-Level Interaction Insights into Carbon Utilization and Element Cycling Functions of Hydrothermarchaeota in Hydrothermal Sediment.</title>
        <authorList>
            <person name="Zhou Z."/>
            <person name="Liu Y."/>
            <person name="Xu W."/>
            <person name="Pan J."/>
            <person name="Luo Z.H."/>
            <person name="Li M."/>
        </authorList>
    </citation>
    <scope>NUCLEOTIDE SEQUENCE [LARGE SCALE GENOMIC DNA]</scope>
    <source>
        <strain evidence="3">SpSt-695</strain>
    </source>
</reference>